<evidence type="ECO:0000259" key="21">
    <source>
        <dbReference type="SMART" id="SM01222"/>
    </source>
</evidence>
<evidence type="ECO:0000256" key="2">
    <source>
        <dbReference type="ARBA" id="ARBA00004555"/>
    </source>
</evidence>
<evidence type="ECO:0000256" key="4">
    <source>
        <dbReference type="ARBA" id="ARBA00008297"/>
    </source>
</evidence>
<evidence type="ECO:0000313" key="22">
    <source>
        <dbReference type="EMBL" id="PIE32095.1"/>
    </source>
</evidence>
<dbReference type="EC" id="2.1.2.5" evidence="6"/>
<proteinExistence type="inferred from homology"/>
<evidence type="ECO:0000256" key="19">
    <source>
        <dbReference type="ARBA" id="ARBA00030029"/>
    </source>
</evidence>
<keyword evidence="16" id="KW-0511">Multifunctional enzyme</keyword>
<evidence type="ECO:0000256" key="9">
    <source>
        <dbReference type="ARBA" id="ARBA00022490"/>
    </source>
</evidence>
<dbReference type="Pfam" id="PF04961">
    <property type="entry name" value="FTCD_C"/>
    <property type="match status" value="1"/>
</dbReference>
<dbReference type="SUPFAM" id="SSF55116">
    <property type="entry name" value="Formiminotransferase domain of formiminotransferase-cyclodeaminase"/>
    <property type="match status" value="2"/>
</dbReference>
<comment type="subcellular location">
    <subcellularLocation>
        <location evidence="1">Cytoplasm</location>
        <location evidence="1">Cytoskeleton</location>
        <location evidence="1">Microtubule organizing center</location>
        <location evidence="1">Centrosome</location>
        <location evidence="1">Centriole</location>
    </subcellularLocation>
    <subcellularLocation>
        <location evidence="2">Golgi apparatus</location>
    </subcellularLocation>
</comment>
<dbReference type="InterPro" id="IPR022384">
    <property type="entry name" value="FormiminoTrfase_cat_dom_sf"/>
</dbReference>
<dbReference type="GO" id="GO:0030409">
    <property type="term" value="F:glutamate formimidoyltransferase activity"/>
    <property type="evidence" value="ECO:0007669"/>
    <property type="project" value="UniProtKB-EC"/>
</dbReference>
<evidence type="ECO:0000313" key="23">
    <source>
        <dbReference type="Proteomes" id="UP000230821"/>
    </source>
</evidence>
<dbReference type="InterPro" id="IPR036178">
    <property type="entry name" value="Formintransfe-cycloase-like_sf"/>
</dbReference>
<sequence>MKKIVECVPNFSEGRRPEVIEAIVEEVQTSSDVFLLGKEMDADHNRAVITLAGEPEAVKGTVFRMIKKASELIDLTNHTGEHPRMGATDVVPFIPIENVTVEECIRLAQELGQRVGDELQIPVFLYEDAATRPERKNLAKVRKGQFEGLRDQIGVNPKKEPDYGPDHIHPTAGATAIGARFFLIAYNVNLDSQDLALAKAIGKNIRESSGGFPSVKAMGFELKEKNCVQVSMNMTNYTVTSLSTVFSAIQQQAAEAGVSVSESELIGFVPRDALTDTAAKFLKLTDFNSSQILENSIAQKMTEAPQEKTDLREKVEQLSPFLKALDSDDPTPGGGSAAALSGALAGALAGMLCNVTVGKKKYQDVAEELSVIRNRAQEIRLRLQELIVEDSQAFDAVMAAFKLPKTTDEEKNLRSTAIQNAFKRATESPLDIMQNALEILKVTATLVEKGNPNAMTDLACAVHMANAAIAGAALNVKINLNSIKDAEFATQIENDVLRIQQEARDMTTTVLGQVEAKLR</sequence>
<comment type="similarity">
    <text evidence="4">In the N-terminal section; belongs to the formiminotransferase family.</text>
</comment>
<dbReference type="InterPro" id="IPR004227">
    <property type="entry name" value="Formiminotransferase_cat"/>
</dbReference>
<evidence type="ECO:0000256" key="7">
    <source>
        <dbReference type="ARBA" id="ARBA00012998"/>
    </source>
</evidence>
<dbReference type="InterPro" id="IPR037070">
    <property type="entry name" value="Formiminotransferase_C_sf"/>
</dbReference>
<dbReference type="Gene3D" id="3.30.990.10">
    <property type="entry name" value="Formiminotransferase, N-terminal subdomain"/>
    <property type="match status" value="1"/>
</dbReference>
<evidence type="ECO:0000256" key="11">
    <source>
        <dbReference type="ARBA" id="ARBA00022808"/>
    </source>
</evidence>
<gene>
    <name evidence="22" type="primary">ftcD</name>
    <name evidence="22" type="ORF">CSA56_16660</name>
</gene>
<keyword evidence="15" id="KW-0456">Lyase</keyword>
<dbReference type="GO" id="GO:0030412">
    <property type="term" value="F:formimidoyltetrahydrofolate cyclodeaminase activity"/>
    <property type="evidence" value="ECO:0007669"/>
    <property type="project" value="UniProtKB-EC"/>
</dbReference>
<evidence type="ECO:0000256" key="14">
    <source>
        <dbReference type="ARBA" id="ARBA00023212"/>
    </source>
</evidence>
<dbReference type="Proteomes" id="UP000230821">
    <property type="component" value="Unassembled WGS sequence"/>
</dbReference>
<protein>
    <recommendedName>
        <fullName evidence="8">Formimidoyltransferase-cyclodeaminase</fullName>
        <ecNumber evidence="6">2.1.2.5</ecNumber>
        <ecNumber evidence="7">4.3.1.4</ecNumber>
    </recommendedName>
    <alternativeName>
        <fullName evidence="19">Formiminotransferase-cyclodeaminase</fullName>
    </alternativeName>
</protein>
<dbReference type="GO" id="GO:0005542">
    <property type="term" value="F:folic acid binding"/>
    <property type="evidence" value="ECO:0007669"/>
    <property type="project" value="UniProtKB-KW"/>
</dbReference>
<evidence type="ECO:0000256" key="5">
    <source>
        <dbReference type="ARBA" id="ARBA00010825"/>
    </source>
</evidence>
<dbReference type="InterPro" id="IPR012886">
    <property type="entry name" value="Formiminotransferase_N"/>
</dbReference>
<evidence type="ECO:0000256" key="10">
    <source>
        <dbReference type="ARBA" id="ARBA00022679"/>
    </source>
</evidence>
<evidence type="ECO:0000256" key="18">
    <source>
        <dbReference type="ARBA" id="ARBA00025915"/>
    </source>
</evidence>
<keyword evidence="14" id="KW-0206">Cytoskeleton</keyword>
<keyword evidence="13" id="KW-0333">Golgi apparatus</keyword>
<evidence type="ECO:0000256" key="8">
    <source>
        <dbReference type="ARBA" id="ARBA00017787"/>
    </source>
</evidence>
<dbReference type="AlphaFoldDB" id="A0A2G6K8X1"/>
<feature type="domain" description="Formiminotransferase C-terminal subdomain" evidence="20">
    <location>
        <begin position="182"/>
        <end position="296"/>
    </location>
</feature>
<evidence type="ECO:0000256" key="13">
    <source>
        <dbReference type="ARBA" id="ARBA00023034"/>
    </source>
</evidence>
<reference evidence="22 23" key="1">
    <citation type="submission" date="2017-10" db="EMBL/GenBank/DDBJ databases">
        <title>Novel microbial diversity and functional potential in the marine mammal oral microbiome.</title>
        <authorList>
            <person name="Dudek N.K."/>
            <person name="Sun C.L."/>
            <person name="Burstein D."/>
            <person name="Kantor R.S."/>
            <person name="Aliaga Goltsman D.S."/>
            <person name="Bik E.M."/>
            <person name="Thomas B.C."/>
            <person name="Banfield J.F."/>
            <person name="Relman D.A."/>
        </authorList>
    </citation>
    <scope>NUCLEOTIDE SEQUENCE [LARGE SCALE GENOMIC DNA]</scope>
    <source>
        <strain evidence="22">DOLJORAL78_47_16</strain>
    </source>
</reference>
<comment type="pathway">
    <text evidence="3">Amino-acid degradation; L-histidine degradation into L-glutamate; L-glutamate from N-formimidoyl-L-glutamate (transferase route): step 1/1.</text>
</comment>
<dbReference type="Pfam" id="PF07837">
    <property type="entry name" value="FTCD_N"/>
    <property type="match status" value="1"/>
</dbReference>
<organism evidence="22 23">
    <name type="scientific">candidate division KSB3 bacterium</name>
    <dbReference type="NCBI Taxonomy" id="2044937"/>
    <lineage>
        <taxon>Bacteria</taxon>
        <taxon>candidate division KSB3</taxon>
    </lineage>
</organism>
<dbReference type="GO" id="GO:0005814">
    <property type="term" value="C:centriole"/>
    <property type="evidence" value="ECO:0007669"/>
    <property type="project" value="UniProtKB-SubCell"/>
</dbReference>
<dbReference type="SUPFAM" id="SSF101262">
    <property type="entry name" value="Methenyltetrahydrofolate cyclohydrolase-like"/>
    <property type="match status" value="1"/>
</dbReference>
<dbReference type="InterPro" id="IPR007044">
    <property type="entry name" value="Cyclodeamin/CycHdrlase"/>
</dbReference>
<evidence type="ECO:0000256" key="17">
    <source>
        <dbReference type="ARBA" id="ARBA00025506"/>
    </source>
</evidence>
<dbReference type="InterPro" id="IPR013802">
    <property type="entry name" value="Formiminotransferase_C"/>
</dbReference>
<dbReference type="Gene3D" id="3.30.70.670">
    <property type="entry name" value="Formiminotransferase, C-terminal subdomain"/>
    <property type="match status" value="1"/>
</dbReference>
<evidence type="ECO:0000256" key="1">
    <source>
        <dbReference type="ARBA" id="ARBA00004114"/>
    </source>
</evidence>
<feature type="domain" description="Formiminotransferase N-terminal subdomain" evidence="21">
    <location>
        <begin position="3"/>
        <end position="181"/>
    </location>
</feature>
<dbReference type="SMART" id="SM01222">
    <property type="entry name" value="FTCD_N"/>
    <property type="match status" value="1"/>
</dbReference>
<evidence type="ECO:0000256" key="16">
    <source>
        <dbReference type="ARBA" id="ARBA00023268"/>
    </source>
</evidence>
<keyword evidence="10 22" id="KW-0808">Transferase</keyword>
<dbReference type="UniPathway" id="UPA00379">
    <property type="reaction ID" value="UER00555"/>
</dbReference>
<dbReference type="EC" id="4.3.1.4" evidence="7"/>
<dbReference type="NCBIfam" id="TIGR02024">
    <property type="entry name" value="FtcD"/>
    <property type="match status" value="1"/>
</dbReference>
<dbReference type="InterPro" id="IPR037064">
    <property type="entry name" value="Formiminotransferase_N_sf"/>
</dbReference>
<comment type="subunit">
    <text evidence="18">Homooctamer, including four polyglutamate binding sites. The subunits are arranged as a tetramer of dimers, and form a planar ring-shaped structure.</text>
</comment>
<dbReference type="GO" id="GO:0019557">
    <property type="term" value="P:L-histidine catabolic process to glutamate and formate"/>
    <property type="evidence" value="ECO:0007669"/>
    <property type="project" value="UniProtKB-UniPathway"/>
</dbReference>
<keyword evidence="9" id="KW-0963">Cytoplasm</keyword>
<comment type="function">
    <text evidence="17">Folate-dependent enzyme, that displays both transferase and deaminase activity. Serves to channel one-carbon units from formiminoglutamate to the folate pool.</text>
</comment>
<evidence type="ECO:0000259" key="20">
    <source>
        <dbReference type="SMART" id="SM01221"/>
    </source>
</evidence>
<dbReference type="InterPro" id="IPR051623">
    <property type="entry name" value="FTCD"/>
</dbReference>
<dbReference type="Pfam" id="PF02971">
    <property type="entry name" value="FTCD"/>
    <property type="match status" value="1"/>
</dbReference>
<evidence type="ECO:0000256" key="12">
    <source>
        <dbReference type="ARBA" id="ARBA00022954"/>
    </source>
</evidence>
<dbReference type="GO" id="GO:0019556">
    <property type="term" value="P:L-histidine catabolic process to glutamate and formamide"/>
    <property type="evidence" value="ECO:0007669"/>
    <property type="project" value="UniProtKB-UniPathway"/>
</dbReference>
<dbReference type="PANTHER" id="PTHR12234">
    <property type="entry name" value="FORMIMINOTRANSFERASE-CYCLODEAMINASE"/>
    <property type="match status" value="1"/>
</dbReference>
<dbReference type="PANTHER" id="PTHR12234:SF8">
    <property type="entry name" value="FORMIMINOTRANSFERASE-CYCLODEAMINASE"/>
    <property type="match status" value="1"/>
</dbReference>
<dbReference type="Gene3D" id="1.20.120.680">
    <property type="entry name" value="Formiminotetrahydrofolate cyclodeaminase monomer, up-and-down helical bundle"/>
    <property type="match status" value="1"/>
</dbReference>
<name>A0A2G6K8X1_9BACT</name>
<keyword evidence="12" id="KW-0290">Folate-binding</keyword>
<comment type="similarity">
    <text evidence="5">In the C-terminal section; belongs to the cyclodeaminase/cyclohydrolase family.</text>
</comment>
<evidence type="ECO:0000256" key="15">
    <source>
        <dbReference type="ARBA" id="ARBA00023239"/>
    </source>
</evidence>
<comment type="caution">
    <text evidence="22">The sequence shown here is derived from an EMBL/GenBank/DDBJ whole genome shotgun (WGS) entry which is preliminary data.</text>
</comment>
<dbReference type="EMBL" id="PDSK01000118">
    <property type="protein sequence ID" value="PIE32095.1"/>
    <property type="molecule type" value="Genomic_DNA"/>
</dbReference>
<dbReference type="SMART" id="SM01221">
    <property type="entry name" value="FTCD"/>
    <property type="match status" value="1"/>
</dbReference>
<evidence type="ECO:0000256" key="6">
    <source>
        <dbReference type="ARBA" id="ARBA00012252"/>
    </source>
</evidence>
<evidence type="ECO:0000256" key="3">
    <source>
        <dbReference type="ARBA" id="ARBA00005082"/>
    </source>
</evidence>
<accession>A0A2G6K8X1</accession>
<keyword evidence="11" id="KW-0369">Histidine metabolism</keyword>